<evidence type="ECO:0000256" key="3">
    <source>
        <dbReference type="ARBA" id="ARBA00023004"/>
    </source>
</evidence>
<dbReference type="Pfam" id="PF01231">
    <property type="entry name" value="IDO"/>
    <property type="match status" value="1"/>
</dbReference>
<keyword evidence="3 4" id="KW-0408">Iron</keyword>
<evidence type="ECO:0000313" key="6">
    <source>
        <dbReference type="EMBL" id="KIW86658.1"/>
    </source>
</evidence>
<reference evidence="6" key="1">
    <citation type="submission" date="2015-01" db="EMBL/GenBank/DDBJ databases">
        <title>The Genome Sequence of Cladophialophora bantiana CBS 173.52.</title>
        <authorList>
            <consortium name="The Broad Institute Genomics Platform"/>
            <person name="Cuomo C."/>
            <person name="de Hoog S."/>
            <person name="Gorbushina A."/>
            <person name="Stielow B."/>
            <person name="Teixiera M."/>
            <person name="Abouelleil A."/>
            <person name="Chapman S.B."/>
            <person name="Priest M."/>
            <person name="Young S.K."/>
            <person name="Wortman J."/>
            <person name="Nusbaum C."/>
            <person name="Birren B."/>
        </authorList>
    </citation>
    <scope>NUCLEOTIDE SEQUENCE [LARGE SCALE GENOMIC DNA]</scope>
    <source>
        <strain evidence="6">CBS 173.52</strain>
    </source>
</reference>
<keyword evidence="4 5" id="KW-0349">Heme</keyword>
<dbReference type="InterPro" id="IPR000898">
    <property type="entry name" value="Indolamine_dOase"/>
</dbReference>
<dbReference type="PANTHER" id="PTHR28657">
    <property type="entry name" value="INDOLEAMINE 2,3-DIOXYGENASE"/>
    <property type="match status" value="1"/>
</dbReference>
<dbReference type="RefSeq" id="XP_016613327.1">
    <property type="nucleotide sequence ID" value="XM_016770418.1"/>
</dbReference>
<dbReference type="Proteomes" id="UP000053789">
    <property type="component" value="Unassembled WGS sequence"/>
</dbReference>
<evidence type="ECO:0000313" key="7">
    <source>
        <dbReference type="Proteomes" id="UP000053789"/>
    </source>
</evidence>
<protein>
    <recommendedName>
        <fullName evidence="5">Indoleamine 2,3-dioxygenase</fullName>
        <ecNumber evidence="5">1.13.11.52</ecNumber>
    </recommendedName>
</protein>
<dbReference type="OrthoDB" id="540174at2759"/>
<sequence>MNLSQLDQYEISQWTAFVPQLPSATSLPPQFRQVEELIVDPPLHEAISSLRLRTKVDGLPLYYWYDFAVLSSTEKKRLLVILTFVAHGYIWGNGLGPPLDTLPKQIALPLSYLSKELGIAPLGTYASTVLWNSRRKDPARGWSLDNVSIDLTFTGTEDESWFYKVSVCVEVAGAQALWSLLSILLEIRQSKPDLGLIQRHFQKAQASFDEMLATLVETRKMNSEVFYWDIRPNFGGWHLILPQGVHYAGVDEASVYRSYVGISAAQSSLFRAFDIIFDISHSEPGATYLRKMHEYMPSPHARFLGDLKANFSGTLRAFITDHEELSDTYNQCLRNLAKFRAVHRGLVQKYAVQEASRPKKRAFGLAKSVTAGGGVQGAGGTPIELFLRSTWEKTEKAMVTKSRL</sequence>
<dbReference type="GO" id="GO:0046872">
    <property type="term" value="F:metal ion binding"/>
    <property type="evidence" value="ECO:0007669"/>
    <property type="project" value="UniProtKB-UniRule"/>
</dbReference>
<dbReference type="HOGENOM" id="CLU_010089_0_0_1"/>
<keyword evidence="5" id="KW-0560">Oxidoreductase</keyword>
<evidence type="ECO:0000256" key="2">
    <source>
        <dbReference type="ARBA" id="ARBA00022723"/>
    </source>
</evidence>
<comment type="catalytic activity">
    <reaction evidence="5">
        <text>L-tryptophan + O2 = N-formyl-L-kynurenine</text>
        <dbReference type="Rhea" id="RHEA:24536"/>
        <dbReference type="ChEBI" id="CHEBI:15379"/>
        <dbReference type="ChEBI" id="CHEBI:57912"/>
        <dbReference type="ChEBI" id="CHEBI:58629"/>
    </reaction>
</comment>
<evidence type="ECO:0000256" key="1">
    <source>
        <dbReference type="ARBA" id="ARBA00007119"/>
    </source>
</evidence>
<dbReference type="PANTHER" id="PTHR28657:SF5">
    <property type="entry name" value="INDOLEAMINE 2,3-DIOXYGENASE"/>
    <property type="match status" value="1"/>
</dbReference>
<comment type="similarity">
    <text evidence="1 5">Belongs to the indoleamine 2,3-dioxygenase family.</text>
</comment>
<evidence type="ECO:0000256" key="4">
    <source>
        <dbReference type="PIRSR" id="PIRSR600898-1"/>
    </source>
</evidence>
<dbReference type="GO" id="GO:0020037">
    <property type="term" value="F:heme binding"/>
    <property type="evidence" value="ECO:0007669"/>
    <property type="project" value="UniProtKB-UniRule"/>
</dbReference>
<dbReference type="GeneID" id="27705641"/>
<dbReference type="GO" id="GO:0005737">
    <property type="term" value="C:cytoplasm"/>
    <property type="evidence" value="ECO:0007669"/>
    <property type="project" value="TreeGrafter"/>
</dbReference>
<proteinExistence type="inferred from homology"/>
<dbReference type="GO" id="GO:0034354">
    <property type="term" value="P:'de novo' NAD+ biosynthetic process from L-tryptophan"/>
    <property type="evidence" value="ECO:0007669"/>
    <property type="project" value="TreeGrafter"/>
</dbReference>
<comment type="function">
    <text evidence="5">Produces N-formyl-kynurenine through the oxidation of tryptophan.</text>
</comment>
<dbReference type="GO" id="GO:0019441">
    <property type="term" value="P:L-tryptophan catabolic process to kynurenine"/>
    <property type="evidence" value="ECO:0007669"/>
    <property type="project" value="UniProtKB-UniRule"/>
</dbReference>
<dbReference type="Gene3D" id="1.20.58.480">
    <property type="match status" value="1"/>
</dbReference>
<accession>A0A0D2H053</accession>
<name>A0A0D2H053_CLAB1</name>
<keyword evidence="2 4" id="KW-0479">Metal-binding</keyword>
<dbReference type="VEuPathDB" id="FungiDB:Z519_12713"/>
<dbReference type="SUPFAM" id="SSF140959">
    <property type="entry name" value="Indolic compounds 2,3-dioxygenase-like"/>
    <property type="match status" value="1"/>
</dbReference>
<dbReference type="InterPro" id="IPR037217">
    <property type="entry name" value="Trp/Indoleamine_2_3_dOase-like"/>
</dbReference>
<evidence type="ECO:0000256" key="5">
    <source>
        <dbReference type="RuleBase" id="RU369119"/>
    </source>
</evidence>
<keyword evidence="7" id="KW-1185">Reference proteome</keyword>
<dbReference type="EC" id="1.13.11.52" evidence="5"/>
<dbReference type="AlphaFoldDB" id="A0A0D2H053"/>
<gene>
    <name evidence="6" type="ORF">Z519_12713</name>
</gene>
<dbReference type="EMBL" id="KN847013">
    <property type="protein sequence ID" value="KIW86658.1"/>
    <property type="molecule type" value="Genomic_DNA"/>
</dbReference>
<organism evidence="6 7">
    <name type="scientific">Cladophialophora bantiana (strain ATCC 10958 / CBS 173.52 / CDC B-1940 / NIH 8579)</name>
    <name type="common">Xylohypha bantiana</name>
    <dbReference type="NCBI Taxonomy" id="1442370"/>
    <lineage>
        <taxon>Eukaryota</taxon>
        <taxon>Fungi</taxon>
        <taxon>Dikarya</taxon>
        <taxon>Ascomycota</taxon>
        <taxon>Pezizomycotina</taxon>
        <taxon>Eurotiomycetes</taxon>
        <taxon>Chaetothyriomycetidae</taxon>
        <taxon>Chaetothyriales</taxon>
        <taxon>Herpotrichiellaceae</taxon>
        <taxon>Cladophialophora</taxon>
    </lineage>
</organism>
<dbReference type="GO" id="GO:0033754">
    <property type="term" value="F:indoleamine 2,3-dioxygenase activity"/>
    <property type="evidence" value="ECO:0007669"/>
    <property type="project" value="UniProtKB-EC"/>
</dbReference>
<keyword evidence="5" id="KW-0223">Dioxygenase</keyword>
<feature type="binding site" description="proximal binding residue" evidence="4">
    <location>
        <position position="343"/>
    </location>
    <ligand>
        <name>heme b</name>
        <dbReference type="ChEBI" id="CHEBI:60344"/>
    </ligand>
    <ligandPart>
        <name>Fe</name>
        <dbReference type="ChEBI" id="CHEBI:18248"/>
    </ligandPart>
</feature>